<evidence type="ECO:0000256" key="2">
    <source>
        <dbReference type="ARBA" id="ARBA00009604"/>
    </source>
</evidence>
<evidence type="ECO:0000256" key="8">
    <source>
        <dbReference type="ARBA" id="ARBA00023239"/>
    </source>
</evidence>
<dbReference type="InterPro" id="IPR000941">
    <property type="entry name" value="Enolase"/>
</dbReference>
<dbReference type="SUPFAM" id="SSF51604">
    <property type="entry name" value="Enolase C-terminal domain-like"/>
    <property type="match status" value="1"/>
</dbReference>
<keyword evidence="6 9" id="KW-0460">Magnesium</keyword>
<dbReference type="GO" id="GO:0006096">
    <property type="term" value="P:glycolytic process"/>
    <property type="evidence" value="ECO:0007669"/>
    <property type="project" value="UniProtKB-UniRule"/>
</dbReference>
<accession>A0A2M6WX40</accession>
<protein>
    <recommendedName>
        <fullName evidence="4 9">Enolase</fullName>
        <ecNumber evidence="3 9">4.2.1.11</ecNumber>
    </recommendedName>
    <alternativeName>
        <fullName evidence="9">2-phospho-D-glycerate hydro-lyase</fullName>
    </alternativeName>
    <alternativeName>
        <fullName evidence="9">2-phosphoglycerate dehydratase</fullName>
    </alternativeName>
</protein>
<sequence length="387" mass="42413">MGNIKSIRAREILDSRGNPTVEVEILTDRTSSIASVPSGASTGEHEALELRDKDPARFNGMGVLKAIDNIKNVLSPALIGKNVTEQRAIDELMIGLDGTEYKTKLGANSILPISIATLKCAAQELNLPLFQHIGKIFQNNKFTLPTPMFNLIEGAAHADNNLKVQEYMVVPITNSLFREKLRIGSEIFHLLKNSLKNMGLNSAIGDEGGFAPSLASDEEALKILSQFKGVKISLDFAGIIPPEFDLERIANTYPILSYEDPAEEDDFQAWSQITARLGTQLRIVADDLVITNPKRLEEAISKKAANAVVVKPNQVGTMTETLDFAKLAKENNWSLVVSHRSGETEDTTISDLAVGIGAEFIKSGAPSRTDRTSKYNRLIRIEELLSR</sequence>
<keyword evidence="9" id="KW-0963">Cytoplasm</keyword>
<dbReference type="InterPro" id="IPR020810">
    <property type="entry name" value="Enolase_C"/>
</dbReference>
<keyword evidence="5 9" id="KW-0964">Secreted</keyword>
<evidence type="ECO:0000256" key="3">
    <source>
        <dbReference type="ARBA" id="ARBA00012058"/>
    </source>
</evidence>
<evidence type="ECO:0000256" key="5">
    <source>
        <dbReference type="ARBA" id="ARBA00022525"/>
    </source>
</evidence>
<dbReference type="PROSITE" id="PS00164">
    <property type="entry name" value="ENOLASE"/>
    <property type="match status" value="1"/>
</dbReference>
<keyword evidence="8 9" id="KW-0456">Lyase</keyword>
<feature type="binding site" evidence="9">
    <location>
        <position position="341"/>
    </location>
    <ligand>
        <name>(2R)-2-phosphoglycerate</name>
        <dbReference type="ChEBI" id="CHEBI:58289"/>
    </ligand>
</feature>
<feature type="binding site" evidence="9 12">
    <location>
        <position position="259"/>
    </location>
    <ligand>
        <name>Mg(2+)</name>
        <dbReference type="ChEBI" id="CHEBI:18420"/>
    </ligand>
</feature>
<keyword evidence="7 9" id="KW-0324">Glycolysis</keyword>
<evidence type="ECO:0000256" key="1">
    <source>
        <dbReference type="ARBA" id="ARBA00005031"/>
    </source>
</evidence>
<dbReference type="SMART" id="SM01192">
    <property type="entry name" value="Enolase_C"/>
    <property type="match status" value="1"/>
</dbReference>
<feature type="binding site" evidence="11">
    <location>
        <position position="286"/>
    </location>
    <ligand>
        <name>substrate</name>
    </ligand>
</feature>
<feature type="domain" description="Enolase C-terminal TIM barrel" evidence="13">
    <location>
        <begin position="141"/>
        <end position="387"/>
    </location>
</feature>
<dbReference type="Pfam" id="PF00113">
    <property type="entry name" value="Enolase_C"/>
    <property type="match status" value="2"/>
</dbReference>
<dbReference type="CDD" id="cd03313">
    <property type="entry name" value="enolase"/>
    <property type="match status" value="1"/>
</dbReference>
<dbReference type="Proteomes" id="UP000228596">
    <property type="component" value="Unassembled WGS sequence"/>
</dbReference>
<dbReference type="InterPro" id="IPR020811">
    <property type="entry name" value="Enolase_N"/>
</dbReference>
<evidence type="ECO:0000256" key="10">
    <source>
        <dbReference type="PIRSR" id="PIRSR001400-1"/>
    </source>
</evidence>
<feature type="binding site" evidence="11">
    <location>
        <position position="157"/>
    </location>
    <ligand>
        <name>substrate</name>
    </ligand>
</feature>
<dbReference type="UniPathway" id="UPA00109">
    <property type="reaction ID" value="UER00187"/>
</dbReference>
<dbReference type="PANTHER" id="PTHR11902:SF1">
    <property type="entry name" value="ENOLASE"/>
    <property type="match status" value="1"/>
</dbReference>
<comment type="caution">
    <text evidence="15">The sequence shown here is derived from an EMBL/GenBank/DDBJ whole genome shotgun (WGS) entry which is preliminary data.</text>
</comment>
<keyword evidence="15" id="KW-0670">Pyruvate</keyword>
<dbReference type="SUPFAM" id="SSF54826">
    <property type="entry name" value="Enolase N-terminal domain-like"/>
    <property type="match status" value="1"/>
</dbReference>
<feature type="domain" description="Enolase N-terminal" evidence="14">
    <location>
        <begin position="4"/>
        <end position="133"/>
    </location>
</feature>
<gene>
    <name evidence="9 15" type="primary">eno</name>
    <name evidence="15" type="ORF">COT77_01825</name>
</gene>
<dbReference type="EMBL" id="PEZV01000016">
    <property type="protein sequence ID" value="PIT97368.1"/>
    <property type="molecule type" value="Genomic_DNA"/>
</dbReference>
<reference evidence="16" key="1">
    <citation type="submission" date="2017-09" db="EMBL/GenBank/DDBJ databases">
        <title>Depth-based differentiation of microbial function through sediment-hosted aquifers and enrichment of novel symbionts in the deep terrestrial subsurface.</title>
        <authorList>
            <person name="Probst A.J."/>
            <person name="Ladd B."/>
            <person name="Jarett J.K."/>
            <person name="Geller-Mcgrath D.E."/>
            <person name="Sieber C.M.K."/>
            <person name="Emerson J.B."/>
            <person name="Anantharaman K."/>
            <person name="Thomas B.C."/>
            <person name="Malmstrom R."/>
            <person name="Stieglmeier M."/>
            <person name="Klingl A."/>
            <person name="Woyke T."/>
            <person name="Ryan C.M."/>
            <person name="Banfield J.F."/>
        </authorList>
    </citation>
    <scope>NUCLEOTIDE SEQUENCE [LARGE SCALE GENOMIC DNA]</scope>
</reference>
<dbReference type="InterPro" id="IPR020809">
    <property type="entry name" value="Enolase_CS"/>
</dbReference>
<comment type="similarity">
    <text evidence="2 9">Belongs to the enolase family.</text>
</comment>
<feature type="active site" description="Proton acceptor" evidence="9 10">
    <location>
        <position position="311"/>
    </location>
</feature>
<organism evidence="15 16">
    <name type="scientific">Candidatus Berkelbacteria bacterium CG10_big_fil_rev_8_21_14_0_10_41_12</name>
    <dbReference type="NCBI Taxonomy" id="1974513"/>
    <lineage>
        <taxon>Bacteria</taxon>
        <taxon>Candidatus Berkelbacteria</taxon>
    </lineage>
</organism>
<dbReference type="PANTHER" id="PTHR11902">
    <property type="entry name" value="ENOLASE"/>
    <property type="match status" value="1"/>
</dbReference>
<feature type="binding site" evidence="11">
    <location>
        <position position="259"/>
    </location>
    <ligand>
        <name>substrate</name>
    </ligand>
</feature>
<keyword evidence="9 12" id="KW-0479">Metal-binding</keyword>
<evidence type="ECO:0000313" key="16">
    <source>
        <dbReference type="Proteomes" id="UP000228596"/>
    </source>
</evidence>
<dbReference type="Gene3D" id="3.30.390.10">
    <property type="entry name" value="Enolase-like, N-terminal domain"/>
    <property type="match status" value="1"/>
</dbReference>
<evidence type="ECO:0000256" key="7">
    <source>
        <dbReference type="ARBA" id="ARBA00023152"/>
    </source>
</evidence>
<feature type="binding site" evidence="11">
    <location>
        <position position="166"/>
    </location>
    <ligand>
        <name>substrate</name>
    </ligand>
</feature>
<comment type="subcellular location">
    <subcellularLocation>
        <location evidence="9">Cytoplasm</location>
    </subcellularLocation>
    <subcellularLocation>
        <location evidence="9">Secreted</location>
    </subcellularLocation>
    <subcellularLocation>
        <location evidence="9">Cell surface</location>
    </subcellularLocation>
    <text evidence="9">Fractions of enolase are present in both the cytoplasm and on the cell surface.</text>
</comment>
<comment type="function">
    <text evidence="9">Catalyzes the reversible conversion of 2-phosphoglycerate (2-PG) into phosphoenolpyruvate (PEP). It is essential for the degradation of carbohydrates via glycolysis.</text>
</comment>
<name>A0A2M6WX40_9BACT</name>
<evidence type="ECO:0000256" key="4">
    <source>
        <dbReference type="ARBA" id="ARBA00017068"/>
    </source>
</evidence>
<dbReference type="HAMAP" id="MF_00318">
    <property type="entry name" value="Enolase"/>
    <property type="match status" value="1"/>
</dbReference>
<dbReference type="EC" id="4.2.1.11" evidence="3 9"/>
<evidence type="ECO:0000256" key="12">
    <source>
        <dbReference type="PIRSR" id="PIRSR001400-3"/>
    </source>
</evidence>
<comment type="catalytic activity">
    <reaction evidence="9">
        <text>(2R)-2-phosphoglycerate = phosphoenolpyruvate + H2O</text>
        <dbReference type="Rhea" id="RHEA:10164"/>
        <dbReference type="ChEBI" id="CHEBI:15377"/>
        <dbReference type="ChEBI" id="CHEBI:58289"/>
        <dbReference type="ChEBI" id="CHEBI:58702"/>
        <dbReference type="EC" id="4.2.1.11"/>
    </reaction>
</comment>
<dbReference type="SMART" id="SM01193">
    <property type="entry name" value="Enolase_N"/>
    <property type="match status" value="1"/>
</dbReference>
<feature type="binding site" evidence="11">
    <location>
        <begin position="338"/>
        <end position="341"/>
    </location>
    <ligand>
        <name>substrate</name>
    </ligand>
</feature>
<feature type="binding site" evidence="9">
    <location>
        <position position="235"/>
    </location>
    <ligand>
        <name>Mg(2+)</name>
        <dbReference type="ChEBI" id="CHEBI:18420"/>
    </ligand>
</feature>
<dbReference type="GO" id="GO:0004634">
    <property type="term" value="F:phosphopyruvate hydratase activity"/>
    <property type="evidence" value="ECO:0007669"/>
    <property type="project" value="UniProtKB-UniRule"/>
</dbReference>
<dbReference type="Gene3D" id="3.20.20.120">
    <property type="entry name" value="Enolase-like C-terminal domain"/>
    <property type="match status" value="2"/>
</dbReference>
<dbReference type="SFLD" id="SFLDS00001">
    <property type="entry name" value="Enolase"/>
    <property type="match status" value="1"/>
</dbReference>
<dbReference type="Pfam" id="PF03952">
    <property type="entry name" value="Enolase_N"/>
    <property type="match status" value="1"/>
</dbReference>
<dbReference type="PIRSF" id="PIRSF001400">
    <property type="entry name" value="Enolase"/>
    <property type="match status" value="1"/>
</dbReference>
<feature type="binding site" evidence="9">
    <location>
        <position position="311"/>
    </location>
    <ligand>
        <name>(2R)-2-phosphoglycerate</name>
        <dbReference type="ChEBI" id="CHEBI:58289"/>
    </ligand>
</feature>
<dbReference type="PRINTS" id="PR00148">
    <property type="entry name" value="ENOLASE"/>
</dbReference>
<evidence type="ECO:0000259" key="14">
    <source>
        <dbReference type="SMART" id="SM01193"/>
    </source>
</evidence>
<dbReference type="InterPro" id="IPR036849">
    <property type="entry name" value="Enolase-like_C_sf"/>
</dbReference>
<feature type="binding site" evidence="11">
    <location>
        <position position="362"/>
    </location>
    <ligand>
        <name>substrate</name>
    </ligand>
</feature>
<feature type="active site" description="Proton donor" evidence="9 10">
    <location>
        <position position="207"/>
    </location>
</feature>
<comment type="pathway">
    <text evidence="1 9">Carbohydrate degradation; glycolysis; pyruvate from D-glyceraldehyde 3-phosphate: step 4/5.</text>
</comment>
<evidence type="ECO:0000313" key="15">
    <source>
        <dbReference type="EMBL" id="PIT97368.1"/>
    </source>
</evidence>
<dbReference type="GO" id="GO:0000015">
    <property type="term" value="C:phosphopyruvate hydratase complex"/>
    <property type="evidence" value="ECO:0007669"/>
    <property type="project" value="InterPro"/>
</dbReference>
<dbReference type="GO" id="GO:0005576">
    <property type="term" value="C:extracellular region"/>
    <property type="evidence" value="ECO:0007669"/>
    <property type="project" value="UniProtKB-SubCell"/>
</dbReference>
<dbReference type="GO" id="GO:0000287">
    <property type="term" value="F:magnesium ion binding"/>
    <property type="evidence" value="ECO:0007669"/>
    <property type="project" value="UniProtKB-UniRule"/>
</dbReference>
<dbReference type="GO" id="GO:0009986">
    <property type="term" value="C:cell surface"/>
    <property type="evidence" value="ECO:0007669"/>
    <property type="project" value="UniProtKB-SubCell"/>
</dbReference>
<proteinExistence type="inferred from homology"/>
<feature type="binding site" evidence="9 12">
    <location>
        <position position="286"/>
    </location>
    <ligand>
        <name>Mg(2+)</name>
        <dbReference type="ChEBI" id="CHEBI:18420"/>
    </ligand>
</feature>
<evidence type="ECO:0000256" key="11">
    <source>
        <dbReference type="PIRSR" id="PIRSR001400-2"/>
    </source>
</evidence>
<evidence type="ECO:0000256" key="6">
    <source>
        <dbReference type="ARBA" id="ARBA00022842"/>
    </source>
</evidence>
<evidence type="ECO:0000256" key="9">
    <source>
        <dbReference type="HAMAP-Rule" id="MF_00318"/>
    </source>
</evidence>
<dbReference type="AlphaFoldDB" id="A0A2M6WX40"/>
<feature type="binding site" evidence="9">
    <location>
        <position position="362"/>
    </location>
    <ligand>
        <name>(2R)-2-phosphoglycerate</name>
        <dbReference type="ChEBI" id="CHEBI:58289"/>
    </ligand>
</feature>
<comment type="cofactor">
    <cofactor evidence="9">
        <name>Mg(2+)</name>
        <dbReference type="ChEBI" id="CHEBI:18420"/>
    </cofactor>
    <text evidence="9">Binds a second Mg(2+) ion via substrate during catalysis.</text>
</comment>
<evidence type="ECO:0000259" key="13">
    <source>
        <dbReference type="SMART" id="SM01192"/>
    </source>
</evidence>
<feature type="binding site" evidence="9">
    <location>
        <position position="165"/>
    </location>
    <ligand>
        <name>(2R)-2-phosphoglycerate</name>
        <dbReference type="ChEBI" id="CHEBI:58289"/>
    </ligand>
</feature>
<dbReference type="InterPro" id="IPR029017">
    <property type="entry name" value="Enolase-like_N"/>
</dbReference>
<comment type="cofactor">
    <cofactor evidence="12">
        <name>Mg(2+)</name>
        <dbReference type="ChEBI" id="CHEBI:18420"/>
    </cofactor>
    <text evidence="12">Mg(2+) is required for catalysis and for stabilizing the dimer.</text>
</comment>
<feature type="binding site" evidence="9">
    <location>
        <position position="340"/>
    </location>
    <ligand>
        <name>(2R)-2-phosphoglycerate</name>
        <dbReference type="ChEBI" id="CHEBI:58289"/>
    </ligand>
</feature>